<evidence type="ECO:0000259" key="1">
    <source>
        <dbReference type="Pfam" id="PF01764"/>
    </source>
</evidence>
<dbReference type="Gene3D" id="3.40.50.1820">
    <property type="entry name" value="alpha/beta hydrolase"/>
    <property type="match status" value="1"/>
</dbReference>
<name>A0A9P5T9T7_9AGAM</name>
<protein>
    <recommendedName>
        <fullName evidence="1">Fungal lipase-type domain-containing protein</fullName>
    </recommendedName>
</protein>
<evidence type="ECO:0000313" key="3">
    <source>
        <dbReference type="Proteomes" id="UP000759537"/>
    </source>
</evidence>
<dbReference type="Proteomes" id="UP000759537">
    <property type="component" value="Unassembled WGS sequence"/>
</dbReference>
<sequence>MTHSNVDRPLAWWSAGGTRRVVHEAQSSCTRMTFRGVMFGTPQVSNAAWATLFDSQATPFMRVSNKHDAVPTLLHPSSSARYSPHEVTDELGVTGRFQNAARARSLCRKHRALTLYQ</sequence>
<dbReference type="AlphaFoldDB" id="A0A9P5T9T7"/>
<proteinExistence type="predicted"/>
<dbReference type="InterPro" id="IPR029058">
    <property type="entry name" value="AB_hydrolase_fold"/>
</dbReference>
<dbReference type="Pfam" id="PF01764">
    <property type="entry name" value="Lipase_3"/>
    <property type="match status" value="1"/>
</dbReference>
<feature type="domain" description="Fungal lipase-type" evidence="1">
    <location>
        <begin position="31"/>
        <end position="73"/>
    </location>
</feature>
<gene>
    <name evidence="2" type="ORF">DFH94DRAFT_480489</name>
</gene>
<keyword evidence="3" id="KW-1185">Reference proteome</keyword>
<dbReference type="GO" id="GO:0006629">
    <property type="term" value="P:lipid metabolic process"/>
    <property type="evidence" value="ECO:0007669"/>
    <property type="project" value="InterPro"/>
</dbReference>
<evidence type="ECO:0000313" key="2">
    <source>
        <dbReference type="EMBL" id="KAF8480497.1"/>
    </source>
</evidence>
<reference evidence="2" key="2">
    <citation type="journal article" date="2020" name="Nat. Commun.">
        <title>Large-scale genome sequencing of mycorrhizal fungi provides insights into the early evolution of symbiotic traits.</title>
        <authorList>
            <person name="Miyauchi S."/>
            <person name="Kiss E."/>
            <person name="Kuo A."/>
            <person name="Drula E."/>
            <person name="Kohler A."/>
            <person name="Sanchez-Garcia M."/>
            <person name="Morin E."/>
            <person name="Andreopoulos B."/>
            <person name="Barry K.W."/>
            <person name="Bonito G."/>
            <person name="Buee M."/>
            <person name="Carver A."/>
            <person name="Chen C."/>
            <person name="Cichocki N."/>
            <person name="Clum A."/>
            <person name="Culley D."/>
            <person name="Crous P.W."/>
            <person name="Fauchery L."/>
            <person name="Girlanda M."/>
            <person name="Hayes R.D."/>
            <person name="Keri Z."/>
            <person name="LaButti K."/>
            <person name="Lipzen A."/>
            <person name="Lombard V."/>
            <person name="Magnuson J."/>
            <person name="Maillard F."/>
            <person name="Murat C."/>
            <person name="Nolan M."/>
            <person name="Ohm R.A."/>
            <person name="Pangilinan J."/>
            <person name="Pereira M.F."/>
            <person name="Perotto S."/>
            <person name="Peter M."/>
            <person name="Pfister S."/>
            <person name="Riley R."/>
            <person name="Sitrit Y."/>
            <person name="Stielow J.B."/>
            <person name="Szollosi G."/>
            <person name="Zifcakova L."/>
            <person name="Stursova M."/>
            <person name="Spatafora J.W."/>
            <person name="Tedersoo L."/>
            <person name="Vaario L.M."/>
            <person name="Yamada A."/>
            <person name="Yan M."/>
            <person name="Wang P."/>
            <person name="Xu J."/>
            <person name="Bruns T."/>
            <person name="Baldrian P."/>
            <person name="Vilgalys R."/>
            <person name="Dunand C."/>
            <person name="Henrissat B."/>
            <person name="Grigoriev I.V."/>
            <person name="Hibbett D."/>
            <person name="Nagy L.G."/>
            <person name="Martin F.M."/>
        </authorList>
    </citation>
    <scope>NUCLEOTIDE SEQUENCE</scope>
    <source>
        <strain evidence="2">Prilba</strain>
    </source>
</reference>
<accession>A0A9P5T9T7</accession>
<organism evidence="2 3">
    <name type="scientific">Russula ochroleuca</name>
    <dbReference type="NCBI Taxonomy" id="152965"/>
    <lineage>
        <taxon>Eukaryota</taxon>
        <taxon>Fungi</taxon>
        <taxon>Dikarya</taxon>
        <taxon>Basidiomycota</taxon>
        <taxon>Agaricomycotina</taxon>
        <taxon>Agaricomycetes</taxon>
        <taxon>Russulales</taxon>
        <taxon>Russulaceae</taxon>
        <taxon>Russula</taxon>
    </lineage>
</organism>
<dbReference type="EMBL" id="WHVB01000008">
    <property type="protein sequence ID" value="KAF8480497.1"/>
    <property type="molecule type" value="Genomic_DNA"/>
</dbReference>
<dbReference type="InterPro" id="IPR002921">
    <property type="entry name" value="Fungal_lipase-type"/>
</dbReference>
<comment type="caution">
    <text evidence="2">The sequence shown here is derived from an EMBL/GenBank/DDBJ whole genome shotgun (WGS) entry which is preliminary data.</text>
</comment>
<reference evidence="2" key="1">
    <citation type="submission" date="2019-10" db="EMBL/GenBank/DDBJ databases">
        <authorList>
            <consortium name="DOE Joint Genome Institute"/>
            <person name="Kuo A."/>
            <person name="Miyauchi S."/>
            <person name="Kiss E."/>
            <person name="Drula E."/>
            <person name="Kohler A."/>
            <person name="Sanchez-Garcia M."/>
            <person name="Andreopoulos B."/>
            <person name="Barry K.W."/>
            <person name="Bonito G."/>
            <person name="Buee M."/>
            <person name="Carver A."/>
            <person name="Chen C."/>
            <person name="Cichocki N."/>
            <person name="Clum A."/>
            <person name="Culley D."/>
            <person name="Crous P.W."/>
            <person name="Fauchery L."/>
            <person name="Girlanda M."/>
            <person name="Hayes R."/>
            <person name="Keri Z."/>
            <person name="LaButti K."/>
            <person name="Lipzen A."/>
            <person name="Lombard V."/>
            <person name="Magnuson J."/>
            <person name="Maillard F."/>
            <person name="Morin E."/>
            <person name="Murat C."/>
            <person name="Nolan M."/>
            <person name="Ohm R."/>
            <person name="Pangilinan J."/>
            <person name="Pereira M."/>
            <person name="Perotto S."/>
            <person name="Peter M."/>
            <person name="Riley R."/>
            <person name="Sitrit Y."/>
            <person name="Stielow B."/>
            <person name="Szollosi G."/>
            <person name="Zifcakova L."/>
            <person name="Stursova M."/>
            <person name="Spatafora J.W."/>
            <person name="Tedersoo L."/>
            <person name="Vaario L.-M."/>
            <person name="Yamada A."/>
            <person name="Yan M."/>
            <person name="Wang P."/>
            <person name="Xu J."/>
            <person name="Bruns T."/>
            <person name="Baldrian P."/>
            <person name="Vilgalys R."/>
            <person name="Henrissat B."/>
            <person name="Grigoriev I.V."/>
            <person name="Hibbett D."/>
            <person name="Nagy L.G."/>
            <person name="Martin F.M."/>
        </authorList>
    </citation>
    <scope>NUCLEOTIDE SEQUENCE</scope>
    <source>
        <strain evidence="2">Prilba</strain>
    </source>
</reference>